<dbReference type="NCBIfam" id="TIGR01469">
    <property type="entry name" value="cobA_cysG_Cterm"/>
    <property type="match status" value="1"/>
</dbReference>
<keyword evidence="8" id="KW-1185">Reference proteome</keyword>
<protein>
    <recommendedName>
        <fullName evidence="1">uroporphyrinogen-III C-methyltransferase</fullName>
        <ecNumber evidence="1">2.1.1.107</ecNumber>
    </recommendedName>
</protein>
<dbReference type="InterPro" id="IPR000878">
    <property type="entry name" value="4pyrrol_Mease"/>
</dbReference>
<dbReference type="STRING" id="1194083.BN12_3360002"/>
<evidence type="ECO:0000313" key="7">
    <source>
        <dbReference type="EMBL" id="CCH78745.1"/>
    </source>
</evidence>
<dbReference type="PANTHER" id="PTHR45790:SF3">
    <property type="entry name" value="S-ADENOSYL-L-METHIONINE-DEPENDENT UROPORPHYRINOGEN III METHYLTRANSFERASE, CHLOROPLASTIC"/>
    <property type="match status" value="1"/>
</dbReference>
<dbReference type="EC" id="2.1.1.107" evidence="1"/>
<dbReference type="GO" id="GO:0019354">
    <property type="term" value="P:siroheme biosynthetic process"/>
    <property type="evidence" value="ECO:0007669"/>
    <property type="project" value="InterPro"/>
</dbReference>
<dbReference type="InterPro" id="IPR014777">
    <property type="entry name" value="4pyrrole_Mease_sub1"/>
</dbReference>
<reference evidence="7 8" key="1">
    <citation type="journal article" date="2013" name="ISME J.">
        <title>A metabolic model for members of the genus Tetrasphaera involved in enhanced biological phosphorus removal.</title>
        <authorList>
            <person name="Kristiansen R."/>
            <person name="Nguyen H.T.T."/>
            <person name="Saunders A.M."/>
            <person name="Nielsen J.L."/>
            <person name="Wimmer R."/>
            <person name="Le V.Q."/>
            <person name="McIlroy S.J."/>
            <person name="Petrovski S."/>
            <person name="Seviour R.J."/>
            <person name="Calteau A."/>
            <person name="Nielsen K.L."/>
            <person name="Nielsen P.H."/>
        </authorList>
    </citation>
    <scope>NUCLEOTIDE SEQUENCE [LARGE SCALE GENOMIC DNA]</scope>
    <source>
        <strain evidence="7 8">T1-X7</strain>
    </source>
</reference>
<gene>
    <name evidence="7" type="primary">cobA</name>
    <name evidence="7" type="ORF">BN12_3360002</name>
</gene>
<dbReference type="EMBL" id="CAJB01000264">
    <property type="protein sequence ID" value="CCH78745.1"/>
    <property type="molecule type" value="Genomic_DNA"/>
</dbReference>
<evidence type="ECO:0000256" key="1">
    <source>
        <dbReference type="ARBA" id="ARBA00012162"/>
    </source>
</evidence>
<comment type="caution">
    <text evidence="7">The sequence shown here is derived from an EMBL/GenBank/DDBJ whole genome shotgun (WGS) entry which is preliminary data.</text>
</comment>
<evidence type="ECO:0000256" key="5">
    <source>
        <dbReference type="ARBA" id="ARBA00023244"/>
    </source>
</evidence>
<dbReference type="PANTHER" id="PTHR45790">
    <property type="entry name" value="SIROHEME SYNTHASE-RELATED"/>
    <property type="match status" value="1"/>
</dbReference>
<dbReference type="GO" id="GO:0032259">
    <property type="term" value="P:methylation"/>
    <property type="evidence" value="ECO:0007669"/>
    <property type="project" value="UniProtKB-KW"/>
</dbReference>
<dbReference type="Gene3D" id="3.30.950.10">
    <property type="entry name" value="Methyltransferase, Cobalt-precorrin-4 Transmethylase, Domain 2"/>
    <property type="match status" value="1"/>
</dbReference>
<evidence type="ECO:0000256" key="4">
    <source>
        <dbReference type="ARBA" id="ARBA00022691"/>
    </source>
</evidence>
<feature type="domain" description="Tetrapyrrole methylase" evidence="6">
    <location>
        <begin position="12"/>
        <end position="224"/>
    </location>
</feature>
<keyword evidence="3 7" id="KW-0808">Transferase</keyword>
<keyword evidence="5" id="KW-0627">Porphyrin biosynthesis</keyword>
<dbReference type="FunFam" id="3.30.950.10:FF:000001">
    <property type="entry name" value="Siroheme synthase"/>
    <property type="match status" value="1"/>
</dbReference>
<sequence>MTSGSIDPATGRVTLVGAGPGDPGLMTVAGRAAVERADVVLTDRLVSDDVLAWARPGADVVWVGKEPHGRSTPQAEINRLLVEHARAGRDVVRLKGGDPYVFGRGGEEVIACAEAGVPVRVVPGVSSATAVPALAGIPVTHRSVSQGFTVISGHVPPGHPESTIDYRAVAASGTTVVVLMGVRTLPDITAALIDGGLDPSTPAAVVVDGTTPEQVVVTATLESIAEAATDAQVAPPAIAVIGAVADLALQNPIASPPHRRGGTP</sequence>
<name>A0A077M3N4_9MICO</name>
<dbReference type="InterPro" id="IPR035996">
    <property type="entry name" value="4pyrrol_Methylase_sf"/>
</dbReference>
<organism evidence="7 8">
    <name type="scientific">Nostocoides japonicum T1-X7</name>
    <dbReference type="NCBI Taxonomy" id="1194083"/>
    <lineage>
        <taxon>Bacteria</taxon>
        <taxon>Bacillati</taxon>
        <taxon>Actinomycetota</taxon>
        <taxon>Actinomycetes</taxon>
        <taxon>Micrococcales</taxon>
        <taxon>Intrasporangiaceae</taxon>
        <taxon>Nostocoides</taxon>
    </lineage>
</organism>
<evidence type="ECO:0000256" key="2">
    <source>
        <dbReference type="ARBA" id="ARBA00022603"/>
    </source>
</evidence>
<accession>A0A077M3N4</accession>
<dbReference type="Pfam" id="PF00590">
    <property type="entry name" value="TP_methylase"/>
    <property type="match status" value="1"/>
</dbReference>
<dbReference type="InterPro" id="IPR014776">
    <property type="entry name" value="4pyrrole_Mease_sub2"/>
</dbReference>
<dbReference type="GO" id="GO:0004851">
    <property type="term" value="F:uroporphyrin-III C-methyltransferase activity"/>
    <property type="evidence" value="ECO:0007669"/>
    <property type="project" value="UniProtKB-EC"/>
</dbReference>
<dbReference type="Gene3D" id="3.40.1010.10">
    <property type="entry name" value="Cobalt-precorrin-4 Transmethylase, Domain 1"/>
    <property type="match status" value="1"/>
</dbReference>
<dbReference type="Proteomes" id="UP000035721">
    <property type="component" value="Unassembled WGS sequence"/>
</dbReference>
<dbReference type="FunFam" id="3.40.1010.10:FF:000001">
    <property type="entry name" value="Siroheme synthase"/>
    <property type="match status" value="1"/>
</dbReference>
<dbReference type="InterPro" id="IPR006366">
    <property type="entry name" value="CobA/CysG_C"/>
</dbReference>
<keyword evidence="4" id="KW-0949">S-adenosyl-L-methionine</keyword>
<evidence type="ECO:0000259" key="6">
    <source>
        <dbReference type="Pfam" id="PF00590"/>
    </source>
</evidence>
<dbReference type="SUPFAM" id="SSF53790">
    <property type="entry name" value="Tetrapyrrole methylase"/>
    <property type="match status" value="1"/>
</dbReference>
<dbReference type="RefSeq" id="WP_048555581.1">
    <property type="nucleotide sequence ID" value="NZ_HF570958.1"/>
</dbReference>
<dbReference type="InterPro" id="IPR050161">
    <property type="entry name" value="Siro_Cobalamin_biosynth"/>
</dbReference>
<evidence type="ECO:0000313" key="8">
    <source>
        <dbReference type="Proteomes" id="UP000035721"/>
    </source>
</evidence>
<dbReference type="NCBIfam" id="NF004790">
    <property type="entry name" value="PRK06136.1"/>
    <property type="match status" value="1"/>
</dbReference>
<dbReference type="CDD" id="cd11642">
    <property type="entry name" value="SUMT"/>
    <property type="match status" value="1"/>
</dbReference>
<dbReference type="AlphaFoldDB" id="A0A077M3N4"/>
<keyword evidence="2 7" id="KW-0489">Methyltransferase</keyword>
<evidence type="ECO:0000256" key="3">
    <source>
        <dbReference type="ARBA" id="ARBA00022679"/>
    </source>
</evidence>
<proteinExistence type="predicted"/>